<dbReference type="WBParaSite" id="jg23659">
    <property type="protein sequence ID" value="jg23659"/>
    <property type="gene ID" value="jg23659"/>
</dbReference>
<sequence length="207" mass="23717">MSADSLFQLLRCLRHQNLTLQKSMENSKRETDNELRNHTAELANNRFKIQHLEQTLNETMELHQNEVKQLKNDLNLIGARMDYQYNDRFKKIEEAVESAQNRMYRMETNWHENSEKLLGAGQNMWNVLMLSGANIVVEILKIALYIIAVVLDSVKPLTGTRKRAGVAVISVFLLFLLWNILGVSRIFSHSDPVAAVASSVPNNKLPE</sequence>
<accession>A0A915DWD2</accession>
<reference evidence="10" key="1">
    <citation type="submission" date="2022-11" db="UniProtKB">
        <authorList>
            <consortium name="WormBaseParasite"/>
        </authorList>
    </citation>
    <scope>IDENTIFICATION</scope>
</reference>
<protein>
    <submittedName>
        <fullName evidence="10">Uncharacterized protein</fullName>
    </submittedName>
</protein>
<evidence type="ECO:0000256" key="2">
    <source>
        <dbReference type="ARBA" id="ARBA00008108"/>
    </source>
</evidence>
<proteinExistence type="inferred from homology"/>
<organism evidence="9 10">
    <name type="scientific">Ditylenchus dipsaci</name>
    <dbReference type="NCBI Taxonomy" id="166011"/>
    <lineage>
        <taxon>Eukaryota</taxon>
        <taxon>Metazoa</taxon>
        <taxon>Ecdysozoa</taxon>
        <taxon>Nematoda</taxon>
        <taxon>Chromadorea</taxon>
        <taxon>Rhabditida</taxon>
        <taxon>Tylenchina</taxon>
        <taxon>Tylenchomorpha</taxon>
        <taxon>Sphaerularioidea</taxon>
        <taxon>Anguinidae</taxon>
        <taxon>Anguininae</taxon>
        <taxon>Ditylenchus</taxon>
    </lineage>
</organism>
<feature type="transmembrane region" description="Helical" evidence="8">
    <location>
        <begin position="127"/>
        <end position="151"/>
    </location>
</feature>
<dbReference type="GO" id="GO:0016020">
    <property type="term" value="C:membrane"/>
    <property type="evidence" value="ECO:0007669"/>
    <property type="project" value="UniProtKB-SubCell"/>
</dbReference>
<keyword evidence="6 8" id="KW-0472">Membrane</keyword>
<evidence type="ECO:0000256" key="1">
    <source>
        <dbReference type="ARBA" id="ARBA00004370"/>
    </source>
</evidence>
<evidence type="ECO:0000256" key="8">
    <source>
        <dbReference type="SAM" id="Phobius"/>
    </source>
</evidence>
<dbReference type="Pfam" id="PF10267">
    <property type="entry name" value="Tmemb_cc2"/>
    <property type="match status" value="1"/>
</dbReference>
<comment type="subcellular location">
    <subcellularLocation>
        <location evidence="1">Membrane</location>
    </subcellularLocation>
</comment>
<dbReference type="PANTHER" id="PTHR17613">
    <property type="entry name" value="CEREBRAL PROTEIN-11-RELATED"/>
    <property type="match status" value="1"/>
</dbReference>
<evidence type="ECO:0000256" key="4">
    <source>
        <dbReference type="ARBA" id="ARBA00022989"/>
    </source>
</evidence>
<dbReference type="AlphaFoldDB" id="A0A915DWD2"/>
<feature type="coiled-coil region" evidence="7">
    <location>
        <begin position="10"/>
        <end position="109"/>
    </location>
</feature>
<evidence type="ECO:0000313" key="9">
    <source>
        <dbReference type="Proteomes" id="UP000887574"/>
    </source>
</evidence>
<dbReference type="GO" id="GO:0012505">
    <property type="term" value="C:endomembrane system"/>
    <property type="evidence" value="ECO:0007669"/>
    <property type="project" value="TreeGrafter"/>
</dbReference>
<keyword evidence="9" id="KW-1185">Reference proteome</keyword>
<name>A0A915DWD2_9BILA</name>
<dbReference type="PANTHER" id="PTHR17613:SF14">
    <property type="entry name" value="DEMENTIN, ISOFORM H"/>
    <property type="match status" value="1"/>
</dbReference>
<dbReference type="InterPro" id="IPR019394">
    <property type="entry name" value="TEX28/TMCC"/>
</dbReference>
<dbReference type="Proteomes" id="UP000887574">
    <property type="component" value="Unplaced"/>
</dbReference>
<keyword evidence="3 8" id="KW-0812">Transmembrane</keyword>
<evidence type="ECO:0000256" key="7">
    <source>
        <dbReference type="SAM" id="Coils"/>
    </source>
</evidence>
<evidence type="ECO:0000256" key="6">
    <source>
        <dbReference type="ARBA" id="ARBA00023136"/>
    </source>
</evidence>
<evidence type="ECO:0000313" key="10">
    <source>
        <dbReference type="WBParaSite" id="jg23659"/>
    </source>
</evidence>
<keyword evidence="5 7" id="KW-0175">Coiled coil</keyword>
<keyword evidence="4 8" id="KW-1133">Transmembrane helix</keyword>
<feature type="transmembrane region" description="Helical" evidence="8">
    <location>
        <begin position="163"/>
        <end position="181"/>
    </location>
</feature>
<evidence type="ECO:0000256" key="3">
    <source>
        <dbReference type="ARBA" id="ARBA00022692"/>
    </source>
</evidence>
<evidence type="ECO:0000256" key="5">
    <source>
        <dbReference type="ARBA" id="ARBA00023054"/>
    </source>
</evidence>
<comment type="similarity">
    <text evidence="2">Belongs to the TEX28 family.</text>
</comment>